<sequence length="52" mass="5767">MSESAQTARQKWETAVKSVLDRIENGGVASQDKEWAEAYSLLISAPPFKIDN</sequence>
<protein>
    <recommendedName>
        <fullName evidence="3">PH domain-containing protein</fullName>
    </recommendedName>
</protein>
<evidence type="ECO:0000313" key="1">
    <source>
        <dbReference type="EMBL" id="WXG70869.1"/>
    </source>
</evidence>
<accession>A0ABZ2PP06</accession>
<proteinExistence type="predicted"/>
<gene>
    <name evidence="1" type="ORF">WDS16_10465</name>
</gene>
<evidence type="ECO:0008006" key="3">
    <source>
        <dbReference type="Google" id="ProtNLM"/>
    </source>
</evidence>
<name>A0ABZ2PP06_9NOCA</name>
<reference evidence="1 2" key="1">
    <citation type="submission" date="2024-03" db="EMBL/GenBank/DDBJ databases">
        <title>Natural products discovery in diverse microorganisms through a two-stage MS feature dereplication strategy.</title>
        <authorList>
            <person name="Zhang R."/>
        </authorList>
    </citation>
    <scope>NUCLEOTIDE SEQUENCE [LARGE SCALE GENOMIC DNA]</scope>
    <source>
        <strain evidence="1 2">18930</strain>
    </source>
</reference>
<dbReference type="RefSeq" id="WP_338892549.1">
    <property type="nucleotide sequence ID" value="NZ_CP147846.1"/>
</dbReference>
<evidence type="ECO:0000313" key="2">
    <source>
        <dbReference type="Proteomes" id="UP001432000"/>
    </source>
</evidence>
<dbReference type="Proteomes" id="UP001432000">
    <property type="component" value="Chromosome"/>
</dbReference>
<keyword evidence="2" id="KW-1185">Reference proteome</keyword>
<dbReference type="EMBL" id="CP147846">
    <property type="protein sequence ID" value="WXG70869.1"/>
    <property type="molecule type" value="Genomic_DNA"/>
</dbReference>
<organism evidence="1 2">
    <name type="scientific">Rhodococcus sovatensis</name>
    <dbReference type="NCBI Taxonomy" id="1805840"/>
    <lineage>
        <taxon>Bacteria</taxon>
        <taxon>Bacillati</taxon>
        <taxon>Actinomycetota</taxon>
        <taxon>Actinomycetes</taxon>
        <taxon>Mycobacteriales</taxon>
        <taxon>Nocardiaceae</taxon>
        <taxon>Rhodococcus</taxon>
    </lineage>
</organism>